<evidence type="ECO:0000256" key="1">
    <source>
        <dbReference type="ARBA" id="ARBA00006836"/>
    </source>
</evidence>
<reference evidence="7" key="1">
    <citation type="submission" date="2023-10" db="EMBL/GenBank/DDBJ databases">
        <title>Genome assemblies of two species of porcelain crab, Petrolisthes cinctipes and Petrolisthes manimaculis (Anomura: Porcellanidae).</title>
        <authorList>
            <person name="Angst P."/>
        </authorList>
    </citation>
    <scope>NUCLEOTIDE SEQUENCE</scope>
    <source>
        <strain evidence="7">PB745_01</strain>
        <tissue evidence="7">Gill</tissue>
    </source>
</reference>
<dbReference type="GO" id="GO:0000940">
    <property type="term" value="C:outer kinetochore"/>
    <property type="evidence" value="ECO:0007669"/>
    <property type="project" value="TreeGrafter"/>
</dbReference>
<dbReference type="GO" id="GO:0000278">
    <property type="term" value="P:mitotic cell cycle"/>
    <property type="evidence" value="ECO:0007669"/>
    <property type="project" value="TreeGrafter"/>
</dbReference>
<evidence type="ECO:0000256" key="5">
    <source>
        <dbReference type="SAM" id="MobiDB-lite"/>
    </source>
</evidence>
<name>A0AAE1BUE9_PETCI</name>
<dbReference type="FunFam" id="1.10.10.1890:FF:000002">
    <property type="entry name" value="Spindle and kinetochore-associated protein 1"/>
    <property type="match status" value="1"/>
</dbReference>
<proteinExistence type="inferred from homology"/>
<evidence type="ECO:0000313" key="8">
    <source>
        <dbReference type="Proteomes" id="UP001286313"/>
    </source>
</evidence>
<dbReference type="Pfam" id="PF07160">
    <property type="entry name" value="SKA1"/>
    <property type="match status" value="1"/>
</dbReference>
<keyword evidence="8" id="KW-1185">Reference proteome</keyword>
<evidence type="ECO:0000256" key="2">
    <source>
        <dbReference type="ARBA" id="ARBA00023054"/>
    </source>
</evidence>
<evidence type="ECO:0000313" key="6">
    <source>
        <dbReference type="EMBL" id="KAK3855637.1"/>
    </source>
</evidence>
<dbReference type="InterPro" id="IPR009829">
    <property type="entry name" value="SKA1"/>
</dbReference>
<feature type="region of interest" description="Disordered" evidence="5">
    <location>
        <begin position="113"/>
        <end position="150"/>
    </location>
</feature>
<dbReference type="InterPro" id="IPR042031">
    <property type="entry name" value="SKA1_MBD_sf"/>
</dbReference>
<gene>
    <name evidence="7" type="ORF">Pcinc_036481</name>
    <name evidence="6" type="ORF">Pcinc_037973</name>
</gene>
<dbReference type="EMBL" id="JAWQEG010006143">
    <property type="protein sequence ID" value="KAK3855637.1"/>
    <property type="molecule type" value="Genomic_DNA"/>
</dbReference>
<dbReference type="GO" id="GO:0005876">
    <property type="term" value="C:spindle microtubule"/>
    <property type="evidence" value="ECO:0007669"/>
    <property type="project" value="TreeGrafter"/>
</dbReference>
<evidence type="ECO:0000256" key="4">
    <source>
        <dbReference type="ARBA" id="ARBA00047202"/>
    </source>
</evidence>
<dbReference type="AlphaFoldDB" id="A0AAE1BUE9"/>
<dbReference type="GO" id="GO:0031110">
    <property type="term" value="P:regulation of microtubule polymerization or depolymerization"/>
    <property type="evidence" value="ECO:0007669"/>
    <property type="project" value="TreeGrafter"/>
</dbReference>
<dbReference type="EMBL" id="JAWQEG010005651">
    <property type="protein sequence ID" value="KAK3857256.1"/>
    <property type="molecule type" value="Genomic_DNA"/>
</dbReference>
<evidence type="ECO:0000313" key="7">
    <source>
        <dbReference type="EMBL" id="KAK3857256.1"/>
    </source>
</evidence>
<dbReference type="PANTHER" id="PTHR28573">
    <property type="entry name" value="SPINDLE AND KINETOCHORE-ASSOCIATED PROTEIN 1"/>
    <property type="match status" value="1"/>
</dbReference>
<comment type="caution">
    <text evidence="7">The sequence shown here is derived from an EMBL/GenBank/DDBJ whole genome shotgun (WGS) entry which is preliminary data.</text>
</comment>
<dbReference type="GO" id="GO:0008017">
    <property type="term" value="F:microtubule binding"/>
    <property type="evidence" value="ECO:0007669"/>
    <property type="project" value="InterPro"/>
</dbReference>
<dbReference type="GO" id="GO:0007059">
    <property type="term" value="P:chromosome segregation"/>
    <property type="evidence" value="ECO:0007669"/>
    <property type="project" value="InterPro"/>
</dbReference>
<comment type="similarity">
    <text evidence="1">Belongs to the SKA1 family.</text>
</comment>
<evidence type="ECO:0000256" key="3">
    <source>
        <dbReference type="ARBA" id="ARBA00047182"/>
    </source>
</evidence>
<dbReference type="Proteomes" id="UP001286313">
    <property type="component" value="Unassembled WGS sequence"/>
</dbReference>
<accession>A0AAE1BUE9</accession>
<keyword evidence="2" id="KW-0175">Coiled coil</keyword>
<dbReference type="GO" id="GO:0072686">
    <property type="term" value="C:mitotic spindle"/>
    <property type="evidence" value="ECO:0007669"/>
    <property type="project" value="TreeGrafter"/>
</dbReference>
<dbReference type="PANTHER" id="PTHR28573:SF1">
    <property type="entry name" value="SPINDLE AND KINETOCHORE-ASSOCIATED PROTEIN 1"/>
    <property type="match status" value="1"/>
</dbReference>
<dbReference type="Gene3D" id="1.10.10.1890">
    <property type="entry name" value="Ska1 microtubule binding domain-like"/>
    <property type="match status" value="1"/>
</dbReference>
<organism evidence="7 8">
    <name type="scientific">Petrolisthes cinctipes</name>
    <name type="common">Flat porcelain crab</name>
    <dbReference type="NCBI Taxonomy" id="88211"/>
    <lineage>
        <taxon>Eukaryota</taxon>
        <taxon>Metazoa</taxon>
        <taxon>Ecdysozoa</taxon>
        <taxon>Arthropoda</taxon>
        <taxon>Crustacea</taxon>
        <taxon>Multicrustacea</taxon>
        <taxon>Malacostraca</taxon>
        <taxon>Eumalacostraca</taxon>
        <taxon>Eucarida</taxon>
        <taxon>Decapoda</taxon>
        <taxon>Pleocyemata</taxon>
        <taxon>Anomura</taxon>
        <taxon>Galatheoidea</taxon>
        <taxon>Porcellanidae</taxon>
        <taxon>Petrolisthes</taxon>
    </lineage>
</organism>
<sequence>MSRLCSSNVATLRELEEVFTNKIEDLKVCDALRGGWAEDTVVEFSYLSKEVEQIKEDLASYRTTIARAKQDIVLAHSLLNMVSQLSAPVAHMKANLPTHLPQPGVHLPMHDTNSKKQTQVPEKQPPNTITTTAANTTTTTTTTTTSHGKGVTKVGAQMSKHIPVLNFITVEEFESVPKYIRGRLQYEQVNASIKEVNRVLEAKYTLVARPRNKLSEADMNVIRDCKRQESTDTKGVYFVIGEDIKRWSTLRLDRSGHSLLTIMRTLKRIREVRGPGSLVRFAVINS</sequence>
<feature type="compositionally biased region" description="Low complexity" evidence="5">
    <location>
        <begin position="127"/>
        <end position="145"/>
    </location>
</feature>
<protein>
    <recommendedName>
        <fullName evidence="3">SKA complex subunit 1</fullName>
    </recommendedName>
    <alternativeName>
        <fullName evidence="4">Spindle and kinetochore-associated protein 1</fullName>
    </alternativeName>
</protein>
<dbReference type="GO" id="GO:0051301">
    <property type="term" value="P:cell division"/>
    <property type="evidence" value="ECO:0007669"/>
    <property type="project" value="InterPro"/>
</dbReference>